<keyword evidence="2" id="KW-0479">Metal-binding</keyword>
<evidence type="ECO:0000259" key="5">
    <source>
        <dbReference type="Pfam" id="PF07687"/>
    </source>
</evidence>
<gene>
    <name evidence="6" type="ORF">DL240_13545</name>
</gene>
<dbReference type="NCBIfam" id="NF006579">
    <property type="entry name" value="PRK09104.1"/>
    <property type="match status" value="1"/>
</dbReference>
<dbReference type="GO" id="GO:0046872">
    <property type="term" value="F:metal ion binding"/>
    <property type="evidence" value="ECO:0007669"/>
    <property type="project" value="UniProtKB-KW"/>
</dbReference>
<evidence type="ECO:0000313" key="7">
    <source>
        <dbReference type="Proteomes" id="UP000249169"/>
    </source>
</evidence>
<dbReference type="Gene3D" id="3.30.70.360">
    <property type="match status" value="1"/>
</dbReference>
<dbReference type="PANTHER" id="PTHR43270">
    <property type="entry name" value="BETA-ALA-HIS DIPEPTIDASE"/>
    <property type="match status" value="1"/>
</dbReference>
<dbReference type="Pfam" id="PF01546">
    <property type="entry name" value="Peptidase_M20"/>
    <property type="match status" value="1"/>
</dbReference>
<dbReference type="GO" id="GO:0008233">
    <property type="term" value="F:peptidase activity"/>
    <property type="evidence" value="ECO:0007669"/>
    <property type="project" value="UniProtKB-KW"/>
</dbReference>
<protein>
    <submittedName>
        <fullName evidence="6">Dipeptidase</fullName>
    </submittedName>
</protein>
<evidence type="ECO:0000256" key="1">
    <source>
        <dbReference type="ARBA" id="ARBA00022670"/>
    </source>
</evidence>
<dbReference type="InterPro" id="IPR051458">
    <property type="entry name" value="Cyt/Met_Dipeptidase"/>
</dbReference>
<reference evidence="6 7" key="1">
    <citation type="submission" date="2018-05" db="EMBL/GenBank/DDBJ databases">
        <title>Lujinxingia marina gen. nov. sp. nov., a new facultative anaerobic member of the class Deltaproteobacteria, and proposal of Lujinxingaceae fam. nov.</title>
        <authorList>
            <person name="Li C.-M."/>
        </authorList>
    </citation>
    <scope>NUCLEOTIDE SEQUENCE [LARGE SCALE GENOMIC DNA]</scope>
    <source>
        <strain evidence="6 7">B210</strain>
    </source>
</reference>
<feature type="region of interest" description="Disordered" evidence="4">
    <location>
        <begin position="54"/>
        <end position="78"/>
    </location>
</feature>
<dbReference type="AlphaFoldDB" id="A0A328C5G2"/>
<evidence type="ECO:0000256" key="3">
    <source>
        <dbReference type="ARBA" id="ARBA00022801"/>
    </source>
</evidence>
<accession>A0A328C5G2</accession>
<proteinExistence type="predicted"/>
<keyword evidence="7" id="KW-1185">Reference proteome</keyword>
<name>A0A328C5G2_9DELT</name>
<evidence type="ECO:0000313" key="6">
    <source>
        <dbReference type="EMBL" id="RAL21152.1"/>
    </source>
</evidence>
<dbReference type="Gene3D" id="3.40.630.10">
    <property type="entry name" value="Zn peptidases"/>
    <property type="match status" value="1"/>
</dbReference>
<sequence>MCRPLPASRCVTRWPEPATRCASRSRRRWPWPRCGAARARLATCLGRWARGTKAGSDLARRPPDRGGAPAPSIPHPGGLLSTPDTDTLQAIDAYLNDNEARFLDELFEFLRIPSVSTDPENAADVRRCAEWLIEHLQGIGLSTVELHETPGHPIVYAEHLGKEGAPTLLVYGHYDVQPPDPLELWTTPPFEPQVREGKIFARGATDDKGQVFCHIKGLEAWLQTVGELPINVKLLIEGEEEVGSVNLDHWIAAHKERLSCDAVVISDSSMFAPGIPSITYGLRGLAYLEMTVEGPDHDLHSGLFGGAIPNPINEIAGIIARLHDDKGQVAIPGFYDDVIALSDEERADFAALPFDEAGFLEESGAAALRGESGYTTLERIWARPTLDCNGIWGGFTGVGAKTVLPAKAHAKFSCRLVPGQDPERVAEQAEAFVREIAHPSVRVTVTPHHGGKPVLTERDAPAVQAATRALSRVWGKEAVFTRGGGSIPVVATFSDILKAPTVLMGLGLEDDRLHSPDEKFNLENFYAGVRASAYLWDESQS</sequence>
<dbReference type="InterPro" id="IPR002933">
    <property type="entry name" value="Peptidase_M20"/>
</dbReference>
<dbReference type="Pfam" id="PF07687">
    <property type="entry name" value="M20_dimer"/>
    <property type="match status" value="1"/>
</dbReference>
<keyword evidence="1" id="KW-0645">Protease</keyword>
<dbReference type="PANTHER" id="PTHR43270:SF12">
    <property type="entry name" value="SUCCINYL-DIAMINOPIMELATE DESUCCINYLASE"/>
    <property type="match status" value="1"/>
</dbReference>
<evidence type="ECO:0000256" key="2">
    <source>
        <dbReference type="ARBA" id="ARBA00022723"/>
    </source>
</evidence>
<feature type="domain" description="Peptidase M20 dimerisation" evidence="5">
    <location>
        <begin position="280"/>
        <end position="438"/>
    </location>
</feature>
<dbReference type="CDD" id="cd05680">
    <property type="entry name" value="M20_dipept_like"/>
    <property type="match status" value="1"/>
</dbReference>
<dbReference type="SUPFAM" id="SSF53187">
    <property type="entry name" value="Zn-dependent exopeptidases"/>
    <property type="match status" value="1"/>
</dbReference>
<organism evidence="6 7">
    <name type="scientific">Lujinxingia litoralis</name>
    <dbReference type="NCBI Taxonomy" id="2211119"/>
    <lineage>
        <taxon>Bacteria</taxon>
        <taxon>Deltaproteobacteria</taxon>
        <taxon>Bradymonadales</taxon>
        <taxon>Lujinxingiaceae</taxon>
        <taxon>Lujinxingia</taxon>
    </lineage>
</organism>
<comment type="caution">
    <text evidence="6">The sequence shown here is derived from an EMBL/GenBank/DDBJ whole genome shotgun (WGS) entry which is preliminary data.</text>
</comment>
<evidence type="ECO:0000256" key="4">
    <source>
        <dbReference type="SAM" id="MobiDB-lite"/>
    </source>
</evidence>
<dbReference type="GO" id="GO:0006508">
    <property type="term" value="P:proteolysis"/>
    <property type="evidence" value="ECO:0007669"/>
    <property type="project" value="UniProtKB-KW"/>
</dbReference>
<dbReference type="Proteomes" id="UP000249169">
    <property type="component" value="Unassembled WGS sequence"/>
</dbReference>
<dbReference type="NCBIfam" id="NF006053">
    <property type="entry name" value="PRK08201.1"/>
    <property type="match status" value="1"/>
</dbReference>
<dbReference type="NCBIfam" id="NF005914">
    <property type="entry name" value="PRK07907.1"/>
    <property type="match status" value="1"/>
</dbReference>
<dbReference type="InterPro" id="IPR011650">
    <property type="entry name" value="Peptidase_M20_dimer"/>
</dbReference>
<dbReference type="EMBL" id="QHKO01000006">
    <property type="protein sequence ID" value="RAL21152.1"/>
    <property type="molecule type" value="Genomic_DNA"/>
</dbReference>
<dbReference type="OrthoDB" id="5443984at2"/>
<keyword evidence="3" id="KW-0378">Hydrolase</keyword>